<keyword evidence="2 3" id="KW-0040">ANK repeat</keyword>
<protein>
    <submittedName>
        <fullName evidence="4">Uncharacterized protein</fullName>
    </submittedName>
</protein>
<dbReference type="PROSITE" id="PS50297">
    <property type="entry name" value="ANK_REP_REGION"/>
    <property type="match status" value="1"/>
</dbReference>
<dbReference type="STRING" id="147828.A0A4S2LT26"/>
<comment type="caution">
    <text evidence="4">The sequence shown here is derived from an EMBL/GenBank/DDBJ whole genome shotgun (WGS) entry which is preliminary data.</text>
</comment>
<dbReference type="OrthoDB" id="5402602at2759"/>
<evidence type="ECO:0000256" key="3">
    <source>
        <dbReference type="PROSITE-ProRule" id="PRU00023"/>
    </source>
</evidence>
<dbReference type="Pfam" id="PF12796">
    <property type="entry name" value="Ank_2"/>
    <property type="match status" value="1"/>
</dbReference>
<sequence length="264" mass="29378">MPHELLRRASPIHYFCMIGDIKSMKQLLDNGDDGLLSMDHLHCWTPAHWAANFGRVDCLGLLNRRGATNTPSFRSMLLPLHIACERGFLDCVRLLLGPTCKINTQDAQGETPLHKAARSGHLEAARLLLQAGALPNVRNFSNRTPTELAAFAGHFEVAALINEFIHTSNGHSITDVPMDSTFMPVCWSRDGNSCKRQSLNALTERLDKRRRFDDPVWQIATDMAGPTEQIESSLLEHASSINMADVYATTYADYLESSNGTRCQ</sequence>
<dbReference type="AlphaFoldDB" id="A0A4S2LT26"/>
<dbReference type="Pfam" id="PF00023">
    <property type="entry name" value="Ank"/>
    <property type="match status" value="1"/>
</dbReference>
<reference evidence="4 5" key="1">
    <citation type="journal article" date="2019" name="BMC Genomics">
        <title>New insights from Opisthorchis felineus genome: update on genomics of the epidemiologically important liver flukes.</title>
        <authorList>
            <person name="Ershov N.I."/>
            <person name="Mordvinov V.A."/>
            <person name="Prokhortchouk E.B."/>
            <person name="Pakharukova M.Y."/>
            <person name="Gunbin K.V."/>
            <person name="Ustyantsev K."/>
            <person name="Genaev M.A."/>
            <person name="Blinov A.G."/>
            <person name="Mazur A."/>
            <person name="Boulygina E."/>
            <person name="Tsygankova S."/>
            <person name="Khrameeva E."/>
            <person name="Chekanov N."/>
            <person name="Fan G."/>
            <person name="Xiao A."/>
            <person name="Zhang H."/>
            <person name="Xu X."/>
            <person name="Yang H."/>
            <person name="Solovyev V."/>
            <person name="Lee S.M."/>
            <person name="Liu X."/>
            <person name="Afonnikov D.A."/>
            <person name="Skryabin K.G."/>
        </authorList>
    </citation>
    <scope>NUCLEOTIDE SEQUENCE [LARGE SCALE GENOMIC DNA]</scope>
    <source>
        <strain evidence="4">AK-0245</strain>
        <tissue evidence="4">Whole organism</tissue>
    </source>
</reference>
<organism evidence="4 5">
    <name type="scientific">Opisthorchis felineus</name>
    <dbReference type="NCBI Taxonomy" id="147828"/>
    <lineage>
        <taxon>Eukaryota</taxon>
        <taxon>Metazoa</taxon>
        <taxon>Spiralia</taxon>
        <taxon>Lophotrochozoa</taxon>
        <taxon>Platyhelminthes</taxon>
        <taxon>Trematoda</taxon>
        <taxon>Digenea</taxon>
        <taxon>Opisthorchiida</taxon>
        <taxon>Opisthorchiata</taxon>
        <taxon>Opisthorchiidae</taxon>
        <taxon>Opisthorchis</taxon>
    </lineage>
</organism>
<dbReference type="SMART" id="SM00248">
    <property type="entry name" value="ANK"/>
    <property type="match status" value="4"/>
</dbReference>
<gene>
    <name evidence="4" type="ORF">CRM22_005045</name>
</gene>
<feature type="repeat" description="ANK" evidence="3">
    <location>
        <begin position="108"/>
        <end position="140"/>
    </location>
</feature>
<evidence type="ECO:0000256" key="2">
    <source>
        <dbReference type="ARBA" id="ARBA00023043"/>
    </source>
</evidence>
<proteinExistence type="predicted"/>
<evidence type="ECO:0000313" key="4">
    <source>
        <dbReference type="EMBL" id="TGZ66973.1"/>
    </source>
</evidence>
<feature type="repeat" description="ANK" evidence="3">
    <location>
        <begin position="75"/>
        <end position="107"/>
    </location>
</feature>
<evidence type="ECO:0000256" key="1">
    <source>
        <dbReference type="ARBA" id="ARBA00022737"/>
    </source>
</evidence>
<dbReference type="Gene3D" id="1.25.40.20">
    <property type="entry name" value="Ankyrin repeat-containing domain"/>
    <property type="match status" value="1"/>
</dbReference>
<evidence type="ECO:0000313" key="5">
    <source>
        <dbReference type="Proteomes" id="UP000308267"/>
    </source>
</evidence>
<keyword evidence="1" id="KW-0677">Repeat</keyword>
<dbReference type="SUPFAM" id="SSF48403">
    <property type="entry name" value="Ankyrin repeat"/>
    <property type="match status" value="1"/>
</dbReference>
<name>A0A4S2LT26_OPIFE</name>
<dbReference type="EMBL" id="SJOL01006433">
    <property type="protein sequence ID" value="TGZ66973.1"/>
    <property type="molecule type" value="Genomic_DNA"/>
</dbReference>
<keyword evidence="5" id="KW-1185">Reference proteome</keyword>
<dbReference type="InterPro" id="IPR002110">
    <property type="entry name" value="Ankyrin_rpt"/>
</dbReference>
<dbReference type="PROSITE" id="PS50088">
    <property type="entry name" value="ANK_REPEAT"/>
    <property type="match status" value="2"/>
</dbReference>
<dbReference type="Proteomes" id="UP000308267">
    <property type="component" value="Unassembled WGS sequence"/>
</dbReference>
<dbReference type="InterPro" id="IPR036770">
    <property type="entry name" value="Ankyrin_rpt-contain_sf"/>
</dbReference>
<accession>A0A4S2LT26</accession>
<dbReference type="PANTHER" id="PTHR24201">
    <property type="entry name" value="ANK_REP_REGION DOMAIN-CONTAINING PROTEIN"/>
    <property type="match status" value="1"/>
</dbReference>
<dbReference type="InterPro" id="IPR050776">
    <property type="entry name" value="Ank_Repeat/CDKN_Inhibitor"/>
</dbReference>
<dbReference type="PRINTS" id="PR01415">
    <property type="entry name" value="ANKYRIN"/>
</dbReference>